<name>A0A8K0C852_IGNLU</name>
<dbReference type="EMBL" id="VTPC01091140">
    <property type="protein sequence ID" value="KAF2879562.1"/>
    <property type="molecule type" value="Genomic_DNA"/>
</dbReference>
<reference evidence="1" key="1">
    <citation type="submission" date="2019-08" db="EMBL/GenBank/DDBJ databases">
        <title>The genome of the North American firefly Photinus pyralis.</title>
        <authorList>
            <consortium name="Photinus pyralis genome working group"/>
            <person name="Fallon T.R."/>
            <person name="Sander Lower S.E."/>
            <person name="Weng J.-K."/>
        </authorList>
    </citation>
    <scope>NUCLEOTIDE SEQUENCE</scope>
    <source>
        <strain evidence="1">TRF0915ILg1</strain>
        <tissue evidence="1">Whole body</tissue>
    </source>
</reference>
<sequence>MVHVPFICTNNTFGNIDYGIPIVANKSTDYRTSTGTYHRLVPNVAQEFDCRVKARIKPELLQSDPTIRDVTVKSLYGSSYVHKFPKKGDDMQGPPRFYKLGFARSVQERVFKNPPPPKETTISEMKDKYYRRFITFDRQEVFPPEPHAKCEIKALGRDEQPAIRPEEKGFYKWLDPYLSTSRGTHVPFTKDQQDGVARKDIITFYDIANYPKVKGFGPRNGPATEPLVSKKKVPMTDRMPFKLHPIDRRVRNVIKRVPHLGATTEYSGNYIKQSFSNMSPYLFQNGIEFPESLAGSSAWQDLAAPGMYCTEYCHIGTGWPVNSIIDYGLPEEHVIHKPCYTKFCDWSQ</sequence>
<dbReference type="PANTHER" id="PTHR37404">
    <property type="entry name" value="HCG1796489"/>
    <property type="match status" value="1"/>
</dbReference>
<organism evidence="1 2">
    <name type="scientific">Ignelater luminosus</name>
    <name type="common">Cucubano</name>
    <name type="synonym">Pyrophorus luminosus</name>
    <dbReference type="NCBI Taxonomy" id="2038154"/>
    <lineage>
        <taxon>Eukaryota</taxon>
        <taxon>Metazoa</taxon>
        <taxon>Ecdysozoa</taxon>
        <taxon>Arthropoda</taxon>
        <taxon>Hexapoda</taxon>
        <taxon>Insecta</taxon>
        <taxon>Pterygota</taxon>
        <taxon>Neoptera</taxon>
        <taxon>Endopterygota</taxon>
        <taxon>Coleoptera</taxon>
        <taxon>Polyphaga</taxon>
        <taxon>Elateriformia</taxon>
        <taxon>Elateroidea</taxon>
        <taxon>Elateridae</taxon>
        <taxon>Agrypninae</taxon>
        <taxon>Pyrophorini</taxon>
        <taxon>Ignelater</taxon>
    </lineage>
</organism>
<keyword evidence="2" id="KW-1185">Reference proteome</keyword>
<comment type="caution">
    <text evidence="1">The sequence shown here is derived from an EMBL/GenBank/DDBJ whole genome shotgun (WGS) entry which is preliminary data.</text>
</comment>
<dbReference type="Proteomes" id="UP000801492">
    <property type="component" value="Unassembled WGS sequence"/>
</dbReference>
<gene>
    <name evidence="1" type="ORF">ILUMI_26611</name>
</gene>
<protein>
    <submittedName>
        <fullName evidence="1">Uncharacterized protein</fullName>
    </submittedName>
</protein>
<evidence type="ECO:0000313" key="2">
    <source>
        <dbReference type="Proteomes" id="UP000801492"/>
    </source>
</evidence>
<dbReference type="InterPro" id="IPR053347">
    <property type="entry name" value="Axonemal_MT_stabilizer"/>
</dbReference>
<dbReference type="OrthoDB" id="382863at2759"/>
<dbReference type="AlphaFoldDB" id="A0A8K0C852"/>
<proteinExistence type="predicted"/>
<dbReference type="PANTHER" id="PTHR37404:SF1">
    <property type="entry name" value="HCG1796489"/>
    <property type="match status" value="1"/>
</dbReference>
<evidence type="ECO:0000313" key="1">
    <source>
        <dbReference type="EMBL" id="KAF2879562.1"/>
    </source>
</evidence>
<accession>A0A8K0C852</accession>